<proteinExistence type="predicted"/>
<evidence type="ECO:0000256" key="9">
    <source>
        <dbReference type="PROSITE-ProRule" id="PRU10141"/>
    </source>
</evidence>
<dbReference type="EMBL" id="BAFO02000035">
    <property type="protein sequence ID" value="GAD87538.1"/>
    <property type="molecule type" value="Genomic_DNA"/>
</dbReference>
<dbReference type="Pfam" id="PF00069">
    <property type="entry name" value="Pkinase"/>
    <property type="match status" value="1"/>
</dbReference>
<dbReference type="SUPFAM" id="SSF56112">
    <property type="entry name" value="Protein kinase-like (PK-like)"/>
    <property type="match status" value="1"/>
</dbReference>
<evidence type="ECO:0000313" key="14">
    <source>
        <dbReference type="Proteomes" id="UP000017048"/>
    </source>
</evidence>
<dbReference type="FunFam" id="3.30.200.20:FF:000035">
    <property type="entry name" value="Serine/threonine protein kinase Stk1"/>
    <property type="match status" value="1"/>
</dbReference>
<dbReference type="PROSITE" id="PS00108">
    <property type="entry name" value="PROTEIN_KINASE_ST"/>
    <property type="match status" value="1"/>
</dbReference>
<evidence type="ECO:0000256" key="11">
    <source>
        <dbReference type="SAM" id="Phobius"/>
    </source>
</evidence>
<comment type="caution">
    <text evidence="13">The sequence shown here is derived from an EMBL/GenBank/DDBJ whole genome shotgun (WGS) entry which is preliminary data.</text>
</comment>
<evidence type="ECO:0000256" key="3">
    <source>
        <dbReference type="ARBA" id="ARBA00022679"/>
    </source>
</evidence>
<gene>
    <name evidence="13" type="ORF">NCAST_35_00600</name>
</gene>
<keyword evidence="5" id="KW-0418">Kinase</keyword>
<keyword evidence="2" id="KW-0723">Serine/threonine-protein kinase</keyword>
<protein>
    <recommendedName>
        <fullName evidence="1">non-specific serine/threonine protein kinase</fullName>
        <ecNumber evidence="1">2.7.11.1</ecNumber>
    </recommendedName>
</protein>
<dbReference type="GO" id="GO:0004674">
    <property type="term" value="F:protein serine/threonine kinase activity"/>
    <property type="evidence" value="ECO:0007669"/>
    <property type="project" value="UniProtKB-KW"/>
</dbReference>
<name>U5EMJ8_NOCAS</name>
<accession>U5EMJ8</accession>
<dbReference type="SMART" id="SM00220">
    <property type="entry name" value="S_TKc"/>
    <property type="match status" value="1"/>
</dbReference>
<evidence type="ECO:0000256" key="4">
    <source>
        <dbReference type="ARBA" id="ARBA00022741"/>
    </source>
</evidence>
<feature type="compositionally biased region" description="Low complexity" evidence="10">
    <location>
        <begin position="276"/>
        <end position="288"/>
    </location>
</feature>
<dbReference type="Proteomes" id="UP000017048">
    <property type="component" value="Unassembled WGS sequence"/>
</dbReference>
<feature type="transmembrane region" description="Helical" evidence="11">
    <location>
        <begin position="342"/>
        <end position="362"/>
    </location>
</feature>
<evidence type="ECO:0000256" key="6">
    <source>
        <dbReference type="ARBA" id="ARBA00022840"/>
    </source>
</evidence>
<dbReference type="RefSeq" id="WP_019045157.1">
    <property type="nucleotide sequence ID" value="NZ_BAFO02000035.1"/>
</dbReference>
<dbReference type="GO" id="GO:0005524">
    <property type="term" value="F:ATP binding"/>
    <property type="evidence" value="ECO:0007669"/>
    <property type="project" value="UniProtKB-UniRule"/>
</dbReference>
<feature type="region of interest" description="Disordered" evidence="10">
    <location>
        <begin position="276"/>
        <end position="321"/>
    </location>
</feature>
<dbReference type="InterPro" id="IPR000719">
    <property type="entry name" value="Prot_kinase_dom"/>
</dbReference>
<evidence type="ECO:0000259" key="12">
    <source>
        <dbReference type="PROSITE" id="PS50011"/>
    </source>
</evidence>
<evidence type="ECO:0000256" key="7">
    <source>
        <dbReference type="ARBA" id="ARBA00047899"/>
    </source>
</evidence>
<dbReference type="CDD" id="cd14014">
    <property type="entry name" value="STKc_PknB_like"/>
    <property type="match status" value="1"/>
</dbReference>
<keyword evidence="11" id="KW-1133">Transmembrane helix</keyword>
<sequence length="544" mass="58308">MGEYGFIAGYELERVLGRGGMGMVYLARHPRLPRSVALKLLDENMYGDEQARARFQREAELAARLDHPNIVAVYDRGVENRRPWIAMQYVDGTDAGAIGSFDAARAVRVISEVAQALDYAHARGVLHRDIKPGNILLGRAEYGSAERVMLADFGIAKLHFDQNPLTQTGSFTATLAFAAPEQLSAMPLDARCDQYSLACTFYAMVTGASPFEASNPVAVIQSHMSAPPPSAVRARPDLPADIDAVLATAMAKDPAARFGSCGEFAAALRRVFDQADAGGSAGQPPSGSRVAPTILAPRPVPKGEPERADVDTVPERVETKPERQLVPGRVETPRVWWRRRALAVPAVTVAMVIVVAGGVVLANRDTSTPSPYSATVAAAEAANAQRYKEMSDVFPDLVGTIGGTSKNGFGGANCARSGGFSEGDVEVTCTSAEGPTFVVKDFGSAANVQNQIDKRFSNPSGTTRRPHSACRADPAVLLIVPRVSPTEPRPDVFTTPVLTTFPDDPVRSRYRIDVEVKVALGATTEKWTFDAVMTHWWSSAPLCG</sequence>
<dbReference type="PROSITE" id="PS00107">
    <property type="entry name" value="PROTEIN_KINASE_ATP"/>
    <property type="match status" value="1"/>
</dbReference>
<evidence type="ECO:0000256" key="1">
    <source>
        <dbReference type="ARBA" id="ARBA00012513"/>
    </source>
</evidence>
<dbReference type="InterPro" id="IPR008271">
    <property type="entry name" value="Ser/Thr_kinase_AS"/>
</dbReference>
<keyword evidence="14" id="KW-1185">Reference proteome</keyword>
<dbReference type="PANTHER" id="PTHR43289">
    <property type="entry name" value="MITOGEN-ACTIVATED PROTEIN KINASE KINASE KINASE 20-RELATED"/>
    <property type="match status" value="1"/>
</dbReference>
<dbReference type="Gene3D" id="3.30.200.20">
    <property type="entry name" value="Phosphorylase Kinase, domain 1"/>
    <property type="match status" value="1"/>
</dbReference>
<dbReference type="GeneID" id="91515273"/>
<keyword evidence="6 9" id="KW-0067">ATP-binding</keyword>
<dbReference type="Gene3D" id="1.10.510.10">
    <property type="entry name" value="Transferase(Phosphotransferase) domain 1"/>
    <property type="match status" value="1"/>
</dbReference>
<comment type="catalytic activity">
    <reaction evidence="8">
        <text>L-seryl-[protein] + ATP = O-phospho-L-seryl-[protein] + ADP + H(+)</text>
        <dbReference type="Rhea" id="RHEA:17989"/>
        <dbReference type="Rhea" id="RHEA-COMP:9863"/>
        <dbReference type="Rhea" id="RHEA-COMP:11604"/>
        <dbReference type="ChEBI" id="CHEBI:15378"/>
        <dbReference type="ChEBI" id="CHEBI:29999"/>
        <dbReference type="ChEBI" id="CHEBI:30616"/>
        <dbReference type="ChEBI" id="CHEBI:83421"/>
        <dbReference type="ChEBI" id="CHEBI:456216"/>
        <dbReference type="EC" id="2.7.11.1"/>
    </reaction>
</comment>
<keyword evidence="4 9" id="KW-0547">Nucleotide-binding</keyword>
<organism evidence="13 14">
    <name type="scientific">Nocardia asteroides NBRC 15531</name>
    <dbReference type="NCBI Taxonomy" id="1110697"/>
    <lineage>
        <taxon>Bacteria</taxon>
        <taxon>Bacillati</taxon>
        <taxon>Actinomycetota</taxon>
        <taxon>Actinomycetes</taxon>
        <taxon>Mycobacteriales</taxon>
        <taxon>Nocardiaceae</taxon>
        <taxon>Nocardia</taxon>
    </lineage>
</organism>
<dbReference type="PANTHER" id="PTHR43289:SF6">
    <property type="entry name" value="SERINE_THREONINE-PROTEIN KINASE NEKL-3"/>
    <property type="match status" value="1"/>
</dbReference>
<dbReference type="STRING" id="1824.SAMN05444423_103263"/>
<evidence type="ECO:0000313" key="13">
    <source>
        <dbReference type="EMBL" id="GAD87538.1"/>
    </source>
</evidence>
<dbReference type="eggNOG" id="COG0515">
    <property type="taxonomic scope" value="Bacteria"/>
</dbReference>
<feature type="domain" description="Protein kinase" evidence="12">
    <location>
        <begin position="10"/>
        <end position="272"/>
    </location>
</feature>
<evidence type="ECO:0000256" key="2">
    <source>
        <dbReference type="ARBA" id="ARBA00022527"/>
    </source>
</evidence>
<feature type="compositionally biased region" description="Basic and acidic residues" evidence="10">
    <location>
        <begin position="301"/>
        <end position="321"/>
    </location>
</feature>
<dbReference type="InterPro" id="IPR011009">
    <property type="entry name" value="Kinase-like_dom_sf"/>
</dbReference>
<comment type="catalytic activity">
    <reaction evidence="7">
        <text>L-threonyl-[protein] + ATP = O-phospho-L-threonyl-[protein] + ADP + H(+)</text>
        <dbReference type="Rhea" id="RHEA:46608"/>
        <dbReference type="Rhea" id="RHEA-COMP:11060"/>
        <dbReference type="Rhea" id="RHEA-COMP:11605"/>
        <dbReference type="ChEBI" id="CHEBI:15378"/>
        <dbReference type="ChEBI" id="CHEBI:30013"/>
        <dbReference type="ChEBI" id="CHEBI:30616"/>
        <dbReference type="ChEBI" id="CHEBI:61977"/>
        <dbReference type="ChEBI" id="CHEBI:456216"/>
        <dbReference type="EC" id="2.7.11.1"/>
    </reaction>
</comment>
<keyword evidence="11" id="KW-0472">Membrane</keyword>
<feature type="binding site" evidence="9">
    <location>
        <position position="39"/>
    </location>
    <ligand>
        <name>ATP</name>
        <dbReference type="ChEBI" id="CHEBI:30616"/>
    </ligand>
</feature>
<evidence type="ECO:0000256" key="10">
    <source>
        <dbReference type="SAM" id="MobiDB-lite"/>
    </source>
</evidence>
<reference evidence="13 14" key="1">
    <citation type="journal article" date="2014" name="BMC Genomics">
        <title>Genome based analysis of type-I polyketide synthase and nonribosomal peptide synthetase gene clusters in seven strains of five representative Nocardia species.</title>
        <authorList>
            <person name="Komaki H."/>
            <person name="Ichikawa N."/>
            <person name="Hosoyama A."/>
            <person name="Takahashi-Nakaguchi A."/>
            <person name="Matsuzawa T."/>
            <person name="Suzuki K."/>
            <person name="Fujita N."/>
            <person name="Gonoi T."/>
        </authorList>
    </citation>
    <scope>NUCLEOTIDE SEQUENCE [LARGE SCALE GENOMIC DNA]</scope>
    <source>
        <strain evidence="13 14">NBRC 15531</strain>
    </source>
</reference>
<dbReference type="InterPro" id="IPR017441">
    <property type="entry name" value="Protein_kinase_ATP_BS"/>
</dbReference>
<dbReference type="PROSITE" id="PS50011">
    <property type="entry name" value="PROTEIN_KINASE_DOM"/>
    <property type="match status" value="1"/>
</dbReference>
<evidence type="ECO:0000256" key="5">
    <source>
        <dbReference type="ARBA" id="ARBA00022777"/>
    </source>
</evidence>
<keyword evidence="11" id="KW-0812">Transmembrane</keyword>
<dbReference type="EC" id="2.7.11.1" evidence="1"/>
<evidence type="ECO:0000256" key="8">
    <source>
        <dbReference type="ARBA" id="ARBA00048679"/>
    </source>
</evidence>
<dbReference type="AlphaFoldDB" id="U5EMJ8"/>
<keyword evidence="3" id="KW-0808">Transferase</keyword>